<keyword evidence="2" id="KW-0472">Membrane</keyword>
<sequence>MNPHDRNAAPIEARLADSPRGEGRPNRQDSKRESWAESRGAVFAMLFLVTGVLGIPLLWMNKKFSNPERYFWSILVTLYTAALIYGAYLVCMWSYHRIFGYS</sequence>
<evidence type="ECO:0000313" key="3">
    <source>
        <dbReference type="EMBL" id="TWU40833.1"/>
    </source>
</evidence>
<comment type="caution">
    <text evidence="3">The sequence shown here is derived from an EMBL/GenBank/DDBJ whole genome shotgun (WGS) entry which is preliminary data.</text>
</comment>
<gene>
    <name evidence="3" type="ORF">Poly41_16680</name>
</gene>
<feature type="compositionally biased region" description="Basic and acidic residues" evidence="1">
    <location>
        <begin position="14"/>
        <end position="34"/>
    </location>
</feature>
<accession>A0A5C6DTZ4</accession>
<protein>
    <submittedName>
        <fullName evidence="3">Uncharacterized protein</fullName>
    </submittedName>
</protein>
<reference evidence="3 4" key="1">
    <citation type="submission" date="2019-02" db="EMBL/GenBank/DDBJ databases">
        <title>Deep-cultivation of Planctomycetes and their phenomic and genomic characterization uncovers novel biology.</title>
        <authorList>
            <person name="Wiegand S."/>
            <person name="Jogler M."/>
            <person name="Boedeker C."/>
            <person name="Pinto D."/>
            <person name="Vollmers J."/>
            <person name="Rivas-Marin E."/>
            <person name="Kohn T."/>
            <person name="Peeters S.H."/>
            <person name="Heuer A."/>
            <person name="Rast P."/>
            <person name="Oberbeckmann S."/>
            <person name="Bunk B."/>
            <person name="Jeske O."/>
            <person name="Meyerdierks A."/>
            <person name="Storesund J.E."/>
            <person name="Kallscheuer N."/>
            <person name="Luecker S."/>
            <person name="Lage O.M."/>
            <person name="Pohl T."/>
            <person name="Merkel B.J."/>
            <person name="Hornburger P."/>
            <person name="Mueller R.-W."/>
            <person name="Bruemmer F."/>
            <person name="Labrenz M."/>
            <person name="Spormann A.M."/>
            <person name="Op Den Camp H."/>
            <person name="Overmann J."/>
            <person name="Amann R."/>
            <person name="Jetten M.S.M."/>
            <person name="Mascher T."/>
            <person name="Medema M.H."/>
            <person name="Devos D.P."/>
            <person name="Kaster A.-K."/>
            <person name="Ovreas L."/>
            <person name="Rohde M."/>
            <person name="Galperin M.Y."/>
            <person name="Jogler C."/>
        </authorList>
    </citation>
    <scope>NUCLEOTIDE SEQUENCE [LARGE SCALE GENOMIC DNA]</scope>
    <source>
        <strain evidence="3 4">Poly41</strain>
    </source>
</reference>
<dbReference type="OrthoDB" id="290421at2"/>
<dbReference type="AlphaFoldDB" id="A0A5C6DTZ4"/>
<keyword evidence="4" id="KW-1185">Reference proteome</keyword>
<evidence type="ECO:0000256" key="2">
    <source>
        <dbReference type="SAM" id="Phobius"/>
    </source>
</evidence>
<name>A0A5C6DTZ4_9BACT</name>
<keyword evidence="2" id="KW-1133">Transmembrane helix</keyword>
<feature type="transmembrane region" description="Helical" evidence="2">
    <location>
        <begin position="40"/>
        <end position="59"/>
    </location>
</feature>
<organism evidence="3 4">
    <name type="scientific">Novipirellula artificiosorum</name>
    <dbReference type="NCBI Taxonomy" id="2528016"/>
    <lineage>
        <taxon>Bacteria</taxon>
        <taxon>Pseudomonadati</taxon>
        <taxon>Planctomycetota</taxon>
        <taxon>Planctomycetia</taxon>
        <taxon>Pirellulales</taxon>
        <taxon>Pirellulaceae</taxon>
        <taxon>Novipirellula</taxon>
    </lineage>
</organism>
<evidence type="ECO:0000313" key="4">
    <source>
        <dbReference type="Proteomes" id="UP000319143"/>
    </source>
</evidence>
<evidence type="ECO:0000256" key="1">
    <source>
        <dbReference type="SAM" id="MobiDB-lite"/>
    </source>
</evidence>
<dbReference type="EMBL" id="SJPV01000002">
    <property type="protein sequence ID" value="TWU40833.1"/>
    <property type="molecule type" value="Genomic_DNA"/>
</dbReference>
<dbReference type="RefSeq" id="WP_146525369.1">
    <property type="nucleotide sequence ID" value="NZ_SJPV01000002.1"/>
</dbReference>
<proteinExistence type="predicted"/>
<dbReference type="Proteomes" id="UP000319143">
    <property type="component" value="Unassembled WGS sequence"/>
</dbReference>
<feature type="region of interest" description="Disordered" evidence="1">
    <location>
        <begin position="1"/>
        <end position="34"/>
    </location>
</feature>
<keyword evidence="2" id="KW-0812">Transmembrane</keyword>
<feature type="transmembrane region" description="Helical" evidence="2">
    <location>
        <begin position="71"/>
        <end position="95"/>
    </location>
</feature>